<dbReference type="Proteomes" id="UP000008021">
    <property type="component" value="Chromosome 3"/>
</dbReference>
<keyword evidence="2" id="KW-1185">Reference proteome</keyword>
<dbReference type="EnsemblPlants" id="OMERI03G37440.4">
    <property type="protein sequence ID" value="OMERI03G37440.4"/>
    <property type="gene ID" value="OMERI03G37440"/>
</dbReference>
<protein>
    <submittedName>
        <fullName evidence="1">Uncharacterized protein</fullName>
    </submittedName>
</protein>
<dbReference type="EnsemblPlants" id="OMERI03G37440.3">
    <property type="protein sequence ID" value="OMERI03G37440.3"/>
    <property type="gene ID" value="OMERI03G37440"/>
</dbReference>
<sequence>MSNNTTQRLSSDKAANNSTICLRAQGITISASLPCMFYQHNFNPYLIVIVVILLDASGSTLFANGQLHVPERSIDIDLALDGVASAPPPDHVPDSRAEILGPEAEGDLHGGDPLLLDRCRLGELGAGDAVVTEPHLIL</sequence>
<proteinExistence type="predicted"/>
<evidence type="ECO:0000313" key="1">
    <source>
        <dbReference type="EnsemblPlants" id="OMERI03G37440.3"/>
    </source>
</evidence>
<reference evidence="1" key="2">
    <citation type="submission" date="2018-05" db="EMBL/GenBank/DDBJ databases">
        <title>OmerRS3 (Oryza meridionalis Reference Sequence Version 3).</title>
        <authorList>
            <person name="Zhang J."/>
            <person name="Kudrna D."/>
            <person name="Lee S."/>
            <person name="Talag J."/>
            <person name="Welchert J."/>
            <person name="Wing R.A."/>
        </authorList>
    </citation>
    <scope>NUCLEOTIDE SEQUENCE [LARGE SCALE GENOMIC DNA]</scope>
    <source>
        <strain evidence="1">OR44</strain>
    </source>
</reference>
<organism evidence="1">
    <name type="scientific">Oryza meridionalis</name>
    <dbReference type="NCBI Taxonomy" id="40149"/>
    <lineage>
        <taxon>Eukaryota</taxon>
        <taxon>Viridiplantae</taxon>
        <taxon>Streptophyta</taxon>
        <taxon>Embryophyta</taxon>
        <taxon>Tracheophyta</taxon>
        <taxon>Spermatophyta</taxon>
        <taxon>Magnoliopsida</taxon>
        <taxon>Liliopsida</taxon>
        <taxon>Poales</taxon>
        <taxon>Poaceae</taxon>
        <taxon>BOP clade</taxon>
        <taxon>Oryzoideae</taxon>
        <taxon>Oryzeae</taxon>
        <taxon>Oryzinae</taxon>
        <taxon>Oryza</taxon>
    </lineage>
</organism>
<dbReference type="Gramene" id="OMERI03G37440.3">
    <property type="protein sequence ID" value="OMERI03G37440.3"/>
    <property type="gene ID" value="OMERI03G37440"/>
</dbReference>
<reference evidence="1" key="1">
    <citation type="submission" date="2015-04" db="UniProtKB">
        <authorList>
            <consortium name="EnsemblPlants"/>
        </authorList>
    </citation>
    <scope>IDENTIFICATION</scope>
</reference>
<dbReference type="Gramene" id="OMERI03G37440.4">
    <property type="protein sequence ID" value="OMERI03G37440.4"/>
    <property type="gene ID" value="OMERI03G37440"/>
</dbReference>
<dbReference type="AlphaFoldDB" id="A0A0E0D9G1"/>
<evidence type="ECO:0000313" key="2">
    <source>
        <dbReference type="Proteomes" id="UP000008021"/>
    </source>
</evidence>
<name>A0A0E0D9G1_9ORYZ</name>
<dbReference type="HOGENOM" id="CLU_1858438_0_0_1"/>
<accession>A0A0E0D9G1</accession>